<dbReference type="InterPro" id="IPR012373">
    <property type="entry name" value="Ferrdict_sens_TM"/>
</dbReference>
<dbReference type="PANTHER" id="PTHR30273">
    <property type="entry name" value="PERIPLASMIC SIGNAL SENSOR AND SIGMA FACTOR ACTIVATOR FECR-RELATED"/>
    <property type="match status" value="1"/>
</dbReference>
<protein>
    <submittedName>
        <fullName evidence="3">Sigma-70 family RNA polymerase sigma factor</fullName>
    </submittedName>
</protein>
<dbReference type="SUPFAM" id="SSF88659">
    <property type="entry name" value="Sigma3 and sigma4 domains of RNA polymerase sigma factors"/>
    <property type="match status" value="1"/>
</dbReference>
<dbReference type="Pfam" id="PF08281">
    <property type="entry name" value="Sigma70_r4_2"/>
    <property type="match status" value="1"/>
</dbReference>
<accession>A0ABW5EJA8</accession>
<dbReference type="PANTHER" id="PTHR30273:SF2">
    <property type="entry name" value="PROTEIN FECR"/>
    <property type="match status" value="1"/>
</dbReference>
<dbReference type="Gene3D" id="1.10.1740.10">
    <property type="match status" value="1"/>
</dbReference>
<name>A0ABW5EJA8_9BURK</name>
<sequence length="454" mass="49123">MDLSASFTRALLSGFDRAYADLVRAATRSTGSREEAGDLVHDTWLRLAEHARSAPAEAADLAGAANPAQMPRDATAYLAVMAQHMALDAHRRRQRHARYLGEAAVHEQLAPSHAPDVADSVMYRQALAVLESALHSLPERCRAAFIAHRVQGERQPEIAERLGVSLNTVERDLIQANACIEDALHRWRGTRPGSMGERRAGRAGRRRSLAALLGVAGFGLGGSLGWQQWRHYRDTHVQWQAGWSSLRGQQVRHGLPDGSSLLLDALSSAQVEYFATRRAVQLTQGAAFFEVERDAQRPFTVQAGGVRVTVLGTRFGVELATGAQGQEQVTVQVESGRVRVESGAHGGRFYELSAGQGLRLEGTVATQTRGDAGQAASWRHGELVFADATLGEALARLSRYAPFDLQATPEAARLPLSGRVRIAKAHAWVRALPHALPVQVRRQADGGLLVATAG</sequence>
<dbReference type="InterPro" id="IPR036388">
    <property type="entry name" value="WH-like_DNA-bd_sf"/>
</dbReference>
<dbReference type="Gene3D" id="2.60.120.1440">
    <property type="match status" value="1"/>
</dbReference>
<evidence type="ECO:0000313" key="4">
    <source>
        <dbReference type="Proteomes" id="UP001597287"/>
    </source>
</evidence>
<dbReference type="InterPro" id="IPR013325">
    <property type="entry name" value="RNA_pol_sigma_r2"/>
</dbReference>
<feature type="domain" description="FecR protein" evidence="1">
    <location>
        <begin position="248"/>
        <end position="339"/>
    </location>
</feature>
<comment type="caution">
    <text evidence="3">The sequence shown here is derived from an EMBL/GenBank/DDBJ whole genome shotgun (WGS) entry which is preliminary data.</text>
</comment>
<proteinExistence type="predicted"/>
<dbReference type="Pfam" id="PF04773">
    <property type="entry name" value="FecR"/>
    <property type="match status" value="1"/>
</dbReference>
<evidence type="ECO:0000259" key="1">
    <source>
        <dbReference type="Pfam" id="PF04773"/>
    </source>
</evidence>
<dbReference type="InterPro" id="IPR013324">
    <property type="entry name" value="RNA_pol_sigma_r3/r4-like"/>
</dbReference>
<dbReference type="NCBIfam" id="TIGR02937">
    <property type="entry name" value="sigma70-ECF"/>
    <property type="match status" value="1"/>
</dbReference>
<evidence type="ECO:0000313" key="3">
    <source>
        <dbReference type="EMBL" id="MFD2318240.1"/>
    </source>
</evidence>
<feature type="domain" description="RNA polymerase sigma factor 70 region 4 type 2" evidence="2">
    <location>
        <begin position="130"/>
        <end position="173"/>
    </location>
</feature>
<dbReference type="InterPro" id="IPR006860">
    <property type="entry name" value="FecR"/>
</dbReference>
<dbReference type="RefSeq" id="WP_380105135.1">
    <property type="nucleotide sequence ID" value="NZ_JBHSIH010000001.1"/>
</dbReference>
<dbReference type="EMBL" id="JBHUIG010000004">
    <property type="protein sequence ID" value="MFD2318240.1"/>
    <property type="molecule type" value="Genomic_DNA"/>
</dbReference>
<dbReference type="Proteomes" id="UP001597287">
    <property type="component" value="Unassembled WGS sequence"/>
</dbReference>
<dbReference type="InterPro" id="IPR014284">
    <property type="entry name" value="RNA_pol_sigma-70_dom"/>
</dbReference>
<organism evidence="3 4">
    <name type="scientific">Delftia deserti</name>
    <dbReference type="NCBI Taxonomy" id="1651218"/>
    <lineage>
        <taxon>Bacteria</taxon>
        <taxon>Pseudomonadati</taxon>
        <taxon>Pseudomonadota</taxon>
        <taxon>Betaproteobacteria</taxon>
        <taxon>Burkholderiales</taxon>
        <taxon>Comamonadaceae</taxon>
        <taxon>Delftia</taxon>
    </lineage>
</organism>
<dbReference type="InterPro" id="IPR013249">
    <property type="entry name" value="RNA_pol_sigma70_r4_t2"/>
</dbReference>
<dbReference type="SUPFAM" id="SSF88946">
    <property type="entry name" value="Sigma2 domain of RNA polymerase sigma factors"/>
    <property type="match status" value="1"/>
</dbReference>
<keyword evidence="4" id="KW-1185">Reference proteome</keyword>
<evidence type="ECO:0000259" key="2">
    <source>
        <dbReference type="Pfam" id="PF08281"/>
    </source>
</evidence>
<gene>
    <name evidence="3" type="ORF">ACFSPV_05970</name>
</gene>
<reference evidence="4" key="1">
    <citation type="journal article" date="2019" name="Int. J. Syst. Evol. Microbiol.">
        <title>The Global Catalogue of Microorganisms (GCM) 10K type strain sequencing project: providing services to taxonomists for standard genome sequencing and annotation.</title>
        <authorList>
            <consortium name="The Broad Institute Genomics Platform"/>
            <consortium name="The Broad Institute Genome Sequencing Center for Infectious Disease"/>
            <person name="Wu L."/>
            <person name="Ma J."/>
        </authorList>
    </citation>
    <scope>NUCLEOTIDE SEQUENCE [LARGE SCALE GENOMIC DNA]</scope>
    <source>
        <strain evidence="4">CCUG 62793</strain>
    </source>
</reference>
<dbReference type="Gene3D" id="1.10.10.10">
    <property type="entry name" value="Winged helix-like DNA-binding domain superfamily/Winged helix DNA-binding domain"/>
    <property type="match status" value="1"/>
</dbReference>